<dbReference type="AlphaFoldDB" id="A0A5C5FNB6"/>
<proteinExistence type="inferred from homology"/>
<dbReference type="InterPro" id="IPR029058">
    <property type="entry name" value="AB_hydrolase_fold"/>
</dbReference>
<feature type="domain" description="Phospholipase/carboxylesterase/thioesterase" evidence="10">
    <location>
        <begin position="2"/>
        <end position="210"/>
    </location>
</feature>
<evidence type="ECO:0000256" key="1">
    <source>
        <dbReference type="ARBA" id="ARBA00006499"/>
    </source>
</evidence>
<dbReference type="Gene3D" id="3.40.50.1820">
    <property type="entry name" value="alpha/beta hydrolase"/>
    <property type="match status" value="1"/>
</dbReference>
<dbReference type="EMBL" id="SOZI01000146">
    <property type="protein sequence ID" value="TNY18290.1"/>
    <property type="molecule type" value="Genomic_DNA"/>
</dbReference>
<evidence type="ECO:0000256" key="3">
    <source>
        <dbReference type="ARBA" id="ARBA00014923"/>
    </source>
</evidence>
<gene>
    <name evidence="11" type="ORF">DMC30DRAFT_338671</name>
</gene>
<dbReference type="STRING" id="5288.A0A5C5FNB6"/>
<evidence type="ECO:0000259" key="10">
    <source>
        <dbReference type="Pfam" id="PF02230"/>
    </source>
</evidence>
<sequence length="218" mass="24075">DEHTVTAIVVHGLGDKGDGLPWTAALADRFPFVRWVAPTADYLNVTVRNGATTRAWFDIVTFDDIWGDEDVVGYTHSQQQLNQLIDDERREMLESGKEARIVLLGFSQGGVMTLLATLTAPRADRIEAAAVMSTYLPFVDSFDDILSSAARDTPLLWVHGRADPYLTYANAELSLARLTSPPISLSDVAFSGYDGVQHSWNGDMLDDVAAWFEDKVPR</sequence>
<accession>A0A5C5FNB6</accession>
<dbReference type="Proteomes" id="UP000311382">
    <property type="component" value="Unassembled WGS sequence"/>
</dbReference>
<dbReference type="PANTHER" id="PTHR10655">
    <property type="entry name" value="LYSOPHOSPHOLIPASE-RELATED"/>
    <property type="match status" value="1"/>
</dbReference>
<keyword evidence="6" id="KW-0443">Lipid metabolism</keyword>
<dbReference type="GO" id="GO:0005737">
    <property type="term" value="C:cytoplasm"/>
    <property type="evidence" value="ECO:0007669"/>
    <property type="project" value="TreeGrafter"/>
</dbReference>
<evidence type="ECO:0000256" key="8">
    <source>
        <dbReference type="ARBA" id="ARBA00031195"/>
    </source>
</evidence>
<feature type="non-terminal residue" evidence="11">
    <location>
        <position position="218"/>
    </location>
</feature>
<evidence type="ECO:0000256" key="5">
    <source>
        <dbReference type="ARBA" id="ARBA00022801"/>
    </source>
</evidence>
<keyword evidence="5" id="KW-0378">Hydrolase</keyword>
<keyword evidence="4" id="KW-0719">Serine esterase</keyword>
<dbReference type="GO" id="GO:0006631">
    <property type="term" value="P:fatty acid metabolic process"/>
    <property type="evidence" value="ECO:0007669"/>
    <property type="project" value="UniProtKB-KW"/>
</dbReference>
<dbReference type="PANTHER" id="PTHR10655:SF17">
    <property type="entry name" value="LYSOPHOSPHOLIPASE-LIKE PROTEIN 1"/>
    <property type="match status" value="1"/>
</dbReference>
<keyword evidence="6" id="KW-0276">Fatty acid metabolism</keyword>
<comment type="caution">
    <text evidence="11">The sequence shown here is derived from an EMBL/GenBank/DDBJ whole genome shotgun (WGS) entry which is preliminary data.</text>
</comment>
<evidence type="ECO:0000313" key="11">
    <source>
        <dbReference type="EMBL" id="TNY18290.1"/>
    </source>
</evidence>
<evidence type="ECO:0000256" key="2">
    <source>
        <dbReference type="ARBA" id="ARBA00012423"/>
    </source>
</evidence>
<dbReference type="InterPro" id="IPR050565">
    <property type="entry name" value="LYPA1-2/EST-like"/>
</dbReference>
<evidence type="ECO:0000256" key="7">
    <source>
        <dbReference type="ARBA" id="ARBA00029392"/>
    </source>
</evidence>
<dbReference type="InterPro" id="IPR003140">
    <property type="entry name" value="PLipase/COase/thioEstase"/>
</dbReference>
<comment type="function">
    <text evidence="7">Hydrolyzes fatty acids from S-acylated cysteine residues in proteins with a strong preference for palmitoylated G-alpha proteins over other acyl substrates. Mediates the deacylation of G-alpha proteins such as GPA1 in vivo, but has weak or no activity toward palmitoylated Ras proteins. Has weak lysophospholipase activity in vitro; however such activity may not exist in vivo.</text>
</comment>
<evidence type="ECO:0000313" key="12">
    <source>
        <dbReference type="Proteomes" id="UP000311382"/>
    </source>
</evidence>
<reference evidence="11 12" key="1">
    <citation type="submission" date="2019-03" db="EMBL/GenBank/DDBJ databases">
        <title>Rhodosporidium diobovatum UCD-FST 08-225 genome sequencing, assembly, and annotation.</title>
        <authorList>
            <person name="Fakankun I.U."/>
            <person name="Fristensky B."/>
            <person name="Levin D.B."/>
        </authorList>
    </citation>
    <scope>NUCLEOTIDE SEQUENCE [LARGE SCALE GENOMIC DNA]</scope>
    <source>
        <strain evidence="11 12">UCD-FST 08-225</strain>
    </source>
</reference>
<comment type="similarity">
    <text evidence="1">Belongs to the AB hydrolase superfamily. AB hydrolase 2 family.</text>
</comment>
<name>A0A5C5FNB6_9BASI</name>
<dbReference type="GO" id="GO:0052689">
    <property type="term" value="F:carboxylic ester hydrolase activity"/>
    <property type="evidence" value="ECO:0007669"/>
    <property type="project" value="UniProtKB-KW"/>
</dbReference>
<evidence type="ECO:0000256" key="9">
    <source>
        <dbReference type="ARBA" id="ARBA00047337"/>
    </source>
</evidence>
<dbReference type="SUPFAM" id="SSF53474">
    <property type="entry name" value="alpha/beta-Hydrolases"/>
    <property type="match status" value="1"/>
</dbReference>
<dbReference type="OrthoDB" id="2418081at2759"/>
<evidence type="ECO:0000256" key="6">
    <source>
        <dbReference type="ARBA" id="ARBA00022832"/>
    </source>
</evidence>
<protein>
    <recommendedName>
        <fullName evidence="3">Acyl-protein thioesterase 1</fullName>
        <ecNumber evidence="2">3.1.2.22</ecNumber>
    </recommendedName>
    <alternativeName>
        <fullName evidence="8">Palmitoyl-protein hydrolase</fullName>
    </alternativeName>
</protein>
<comment type="catalytic activity">
    <reaction evidence="9">
        <text>S-hexadecanoyl-L-cysteinyl-[protein] + H2O = L-cysteinyl-[protein] + hexadecanoate + H(+)</text>
        <dbReference type="Rhea" id="RHEA:19233"/>
        <dbReference type="Rhea" id="RHEA-COMP:10131"/>
        <dbReference type="Rhea" id="RHEA-COMP:11032"/>
        <dbReference type="ChEBI" id="CHEBI:7896"/>
        <dbReference type="ChEBI" id="CHEBI:15377"/>
        <dbReference type="ChEBI" id="CHEBI:15378"/>
        <dbReference type="ChEBI" id="CHEBI:29950"/>
        <dbReference type="ChEBI" id="CHEBI:74151"/>
        <dbReference type="EC" id="3.1.2.22"/>
    </reaction>
</comment>
<feature type="non-terminal residue" evidence="11">
    <location>
        <position position="1"/>
    </location>
</feature>
<keyword evidence="12" id="KW-1185">Reference proteome</keyword>
<dbReference type="Pfam" id="PF02230">
    <property type="entry name" value="Abhydrolase_2"/>
    <property type="match status" value="1"/>
</dbReference>
<dbReference type="EC" id="3.1.2.22" evidence="2"/>
<organism evidence="11 12">
    <name type="scientific">Rhodotorula diobovata</name>
    <dbReference type="NCBI Taxonomy" id="5288"/>
    <lineage>
        <taxon>Eukaryota</taxon>
        <taxon>Fungi</taxon>
        <taxon>Dikarya</taxon>
        <taxon>Basidiomycota</taxon>
        <taxon>Pucciniomycotina</taxon>
        <taxon>Microbotryomycetes</taxon>
        <taxon>Sporidiobolales</taxon>
        <taxon>Sporidiobolaceae</taxon>
        <taxon>Rhodotorula</taxon>
    </lineage>
</organism>
<evidence type="ECO:0000256" key="4">
    <source>
        <dbReference type="ARBA" id="ARBA00022487"/>
    </source>
</evidence>
<dbReference type="GO" id="GO:0008474">
    <property type="term" value="F:palmitoyl-(protein) hydrolase activity"/>
    <property type="evidence" value="ECO:0007669"/>
    <property type="project" value="UniProtKB-EC"/>
</dbReference>